<dbReference type="EMBL" id="BOML01000038">
    <property type="protein sequence ID" value="GIE03450.1"/>
    <property type="molecule type" value="Genomic_DNA"/>
</dbReference>
<evidence type="ECO:0008006" key="3">
    <source>
        <dbReference type="Google" id="ProtNLM"/>
    </source>
</evidence>
<accession>A0ABQ3Z0U5</accession>
<reference evidence="1 2" key="1">
    <citation type="submission" date="2021-01" db="EMBL/GenBank/DDBJ databases">
        <title>Whole genome shotgun sequence of Actinoplanes durhamensis NBRC 14914.</title>
        <authorList>
            <person name="Komaki H."/>
            <person name="Tamura T."/>
        </authorList>
    </citation>
    <scope>NUCLEOTIDE SEQUENCE [LARGE SCALE GENOMIC DNA]</scope>
    <source>
        <strain evidence="1 2">NBRC 14914</strain>
    </source>
</reference>
<dbReference type="Proteomes" id="UP000637628">
    <property type="component" value="Unassembled WGS sequence"/>
</dbReference>
<organism evidence="1 2">
    <name type="scientific">Paractinoplanes durhamensis</name>
    <dbReference type="NCBI Taxonomy" id="113563"/>
    <lineage>
        <taxon>Bacteria</taxon>
        <taxon>Bacillati</taxon>
        <taxon>Actinomycetota</taxon>
        <taxon>Actinomycetes</taxon>
        <taxon>Micromonosporales</taxon>
        <taxon>Micromonosporaceae</taxon>
        <taxon>Paractinoplanes</taxon>
    </lineage>
</organism>
<comment type="caution">
    <text evidence="1">The sequence shown here is derived from an EMBL/GenBank/DDBJ whole genome shotgun (WGS) entry which is preliminary data.</text>
</comment>
<evidence type="ECO:0000313" key="2">
    <source>
        <dbReference type="Proteomes" id="UP000637628"/>
    </source>
</evidence>
<proteinExistence type="predicted"/>
<name>A0ABQ3Z0U5_9ACTN</name>
<gene>
    <name evidence="1" type="ORF">Adu01nite_48000</name>
</gene>
<evidence type="ECO:0000313" key="1">
    <source>
        <dbReference type="EMBL" id="GIE03450.1"/>
    </source>
</evidence>
<sequence length="324" mass="35668">MAALTRHGTPVASVFDLLGATENDLTAALGFTLARAPALLEAVVRRVFPGATAADLDAASLAVEVRGEVGRTDLEITLPGALLIVEAKRDWLLPTHAQLRAYAPRVRKRGDGALITLSQASRELAQLQTPSQVDGVPVIHVSWRDVLTDLRAIRVERRGQERLWLDQLNTYLRRVVHLRPVADSWTYCVVLNDERPGNGGDHTFREFVTDEHAYFHPYGVGGWPTEPPNFMAFRWHGAVHRIHRVLRADVLPSLLDRWPDIPATADTVRPHAVYDLGPQLPPTEPIPSGASYRASRLWVLLDQLQTAPTLAAALAGSKSLADTD</sequence>
<protein>
    <recommendedName>
        <fullName evidence="3">PD-(D/E)XK nuclease superfamily protein</fullName>
    </recommendedName>
</protein>
<dbReference type="RefSeq" id="WP_203729342.1">
    <property type="nucleotide sequence ID" value="NZ_BAAATX010000006.1"/>
</dbReference>
<keyword evidence="2" id="KW-1185">Reference proteome</keyword>